<feature type="compositionally biased region" description="Low complexity" evidence="1">
    <location>
        <begin position="294"/>
        <end position="332"/>
    </location>
</feature>
<name>A0AAX4JPA0_9TREE</name>
<feature type="compositionally biased region" description="Acidic residues" evidence="1">
    <location>
        <begin position="790"/>
        <end position="801"/>
    </location>
</feature>
<feature type="compositionally biased region" description="Polar residues" evidence="1">
    <location>
        <begin position="276"/>
        <end position="285"/>
    </location>
</feature>
<dbReference type="GeneID" id="91092737"/>
<evidence type="ECO:0000313" key="2">
    <source>
        <dbReference type="EMBL" id="WWC87179.1"/>
    </source>
</evidence>
<feature type="compositionally biased region" description="Low complexity" evidence="1">
    <location>
        <begin position="754"/>
        <end position="775"/>
    </location>
</feature>
<feature type="region of interest" description="Disordered" evidence="1">
    <location>
        <begin position="218"/>
        <end position="332"/>
    </location>
</feature>
<feature type="region of interest" description="Disordered" evidence="1">
    <location>
        <begin position="478"/>
        <end position="513"/>
    </location>
</feature>
<feature type="compositionally biased region" description="Low complexity" evidence="1">
    <location>
        <begin position="489"/>
        <end position="506"/>
    </location>
</feature>
<dbReference type="EMBL" id="CP144099">
    <property type="protein sequence ID" value="WWC87179.1"/>
    <property type="molecule type" value="Genomic_DNA"/>
</dbReference>
<keyword evidence="3" id="KW-1185">Reference proteome</keyword>
<sequence>MPFFQSFQEFKGLTSSFLFASEPPASTTTSTTVTPNGTPKAIPASAVAGPGPSTTANARASLAVRQHSELSLNSSSTSTSTSTPTTPSNERLNPLGRPIPTRQASSTSGTPIRPSLKHSNTGNSTPSSSDSSDNVNGKRRVSGTNVSIADPEVSGVEGERRKSPRRKNSSRPPSPASGLSGIDREPRIRKKKTPLDTYIIVKPPPTSNKNPLNLQIQLVVKPTRPRRDRSASGISSRSGSIVGDGIVASPISQIVDLPTEESDDTSSKEGVITSEAPLSTSSSNDKGLPGSPKSSSTGSENGNNGAGLRRSSSIRSSISTSTAATGSSSASGKRIEPMFNLAVHNVMQPTVVTDASTDVKVAKFHKRNLDITGVGILEPSEVWLPASQPANAFPSTLRQSTDGGPRPTRQRPVSLISLTSPISPTLSRSDDGKGGIRGSIDLKGFKMENLRLGQNKADGQESKTKQFFGKVFKRKTSMNDINSGKKKTSPSASFSSTFESTQTATSPSHDFAGVNSLHPNMAAIPRNHSVTAADLPTTGVGAPTFGTAPLVIRRRSSGAMITPDGAVTGLTAHSAQPVETATKMERCQSLPIIPSNRPVGYTWTVKKWAKKNEDGWAAHLRAAANAGLEIVGGNAATEGEDDVVFEWVKLRVPSNATGDDIMRRYSTNGAISGTRARTKSRSGSVPPELSNDTININSPNRSRTDLGLQPPNKREASPLPRPSSPNLNSIHSNQASPMGSPRLDGRPEPVRRISASVSPSRRTSSTSVSSNTPTTDNMPIPTSTYHGETTADEDSDPEDSETPWTCSVWVKKTGQRQLLGTLTPAPHHPKVIGILKIPQGLDSVSLTNLQPKSDSNTQVKDLHGTIKKIKDNIALTEENLKDVVCVTAMWLVAREEFNGLGKKKNGRRGTQG</sequence>
<dbReference type="RefSeq" id="XP_066073942.1">
    <property type="nucleotide sequence ID" value="XM_066217845.1"/>
</dbReference>
<feature type="compositionally biased region" description="Low complexity" evidence="1">
    <location>
        <begin position="21"/>
        <end position="39"/>
    </location>
</feature>
<feature type="compositionally biased region" description="Polar residues" evidence="1">
    <location>
        <begin position="690"/>
        <end position="701"/>
    </location>
</feature>
<feature type="region of interest" description="Disordered" evidence="1">
    <location>
        <begin position="18"/>
        <end position="196"/>
    </location>
</feature>
<feature type="compositionally biased region" description="Low complexity" evidence="1">
    <location>
        <begin position="69"/>
        <end position="90"/>
    </location>
</feature>
<feature type="region of interest" description="Disordered" evidence="1">
    <location>
        <begin position="393"/>
        <end position="440"/>
    </location>
</feature>
<feature type="compositionally biased region" description="Polar residues" evidence="1">
    <location>
        <begin position="776"/>
        <end position="787"/>
    </location>
</feature>
<feature type="region of interest" description="Disordered" evidence="1">
    <location>
        <begin position="670"/>
        <end position="803"/>
    </location>
</feature>
<dbReference type="AlphaFoldDB" id="A0AAX4JPA0"/>
<feature type="compositionally biased region" description="Low complexity" evidence="1">
    <location>
        <begin position="119"/>
        <end position="135"/>
    </location>
</feature>
<dbReference type="Proteomes" id="UP001355207">
    <property type="component" value="Chromosome 2"/>
</dbReference>
<reference evidence="2 3" key="1">
    <citation type="submission" date="2024-01" db="EMBL/GenBank/DDBJ databases">
        <title>Comparative genomics of Cryptococcus and Kwoniella reveals pathogenesis evolution and contrasting modes of karyotype evolution via chromosome fusion or intercentromeric recombination.</title>
        <authorList>
            <person name="Coelho M.A."/>
            <person name="David-Palma M."/>
            <person name="Shea T."/>
            <person name="Bowers K."/>
            <person name="McGinley-Smith S."/>
            <person name="Mohammad A.W."/>
            <person name="Gnirke A."/>
            <person name="Yurkov A.M."/>
            <person name="Nowrousian M."/>
            <person name="Sun S."/>
            <person name="Cuomo C.A."/>
            <person name="Heitman J."/>
        </authorList>
    </citation>
    <scope>NUCLEOTIDE SEQUENCE [LARGE SCALE GENOMIC DNA]</scope>
    <source>
        <strain evidence="2 3">CBS 6074</strain>
    </source>
</reference>
<gene>
    <name evidence="2" type="ORF">L201_002065</name>
</gene>
<feature type="compositionally biased region" description="Polar residues" evidence="1">
    <location>
        <begin position="416"/>
        <end position="427"/>
    </location>
</feature>
<accession>A0AAX4JPA0</accession>
<proteinExistence type="predicted"/>
<evidence type="ECO:0000313" key="3">
    <source>
        <dbReference type="Proteomes" id="UP001355207"/>
    </source>
</evidence>
<feature type="compositionally biased region" description="Polar residues" evidence="1">
    <location>
        <begin position="393"/>
        <end position="402"/>
    </location>
</feature>
<evidence type="ECO:0000256" key="1">
    <source>
        <dbReference type="SAM" id="MobiDB-lite"/>
    </source>
</evidence>
<protein>
    <submittedName>
        <fullName evidence="2">Uncharacterized protein</fullName>
    </submittedName>
</protein>
<feature type="compositionally biased region" description="Low complexity" evidence="1">
    <location>
        <begin position="231"/>
        <end position="247"/>
    </location>
</feature>
<organism evidence="2 3">
    <name type="scientific">Kwoniella dendrophila CBS 6074</name>
    <dbReference type="NCBI Taxonomy" id="1295534"/>
    <lineage>
        <taxon>Eukaryota</taxon>
        <taxon>Fungi</taxon>
        <taxon>Dikarya</taxon>
        <taxon>Basidiomycota</taxon>
        <taxon>Agaricomycotina</taxon>
        <taxon>Tremellomycetes</taxon>
        <taxon>Tremellales</taxon>
        <taxon>Cryptococcaceae</taxon>
        <taxon>Kwoniella</taxon>
    </lineage>
</organism>